<feature type="compositionally biased region" description="Pro residues" evidence="1">
    <location>
        <begin position="325"/>
        <end position="335"/>
    </location>
</feature>
<feature type="region of interest" description="Disordered" evidence="1">
    <location>
        <begin position="566"/>
        <end position="587"/>
    </location>
</feature>
<organism evidence="2 3">
    <name type="scientific">Geodermatophilus amargosae</name>
    <dbReference type="NCBI Taxonomy" id="1296565"/>
    <lineage>
        <taxon>Bacteria</taxon>
        <taxon>Bacillati</taxon>
        <taxon>Actinomycetota</taxon>
        <taxon>Actinomycetes</taxon>
        <taxon>Geodermatophilales</taxon>
        <taxon>Geodermatophilaceae</taxon>
        <taxon>Geodermatophilus</taxon>
    </lineage>
</organism>
<accession>A0A1I6YT34</accession>
<reference evidence="3" key="1">
    <citation type="submission" date="2016-10" db="EMBL/GenBank/DDBJ databases">
        <authorList>
            <person name="Varghese N."/>
            <person name="Submissions S."/>
        </authorList>
    </citation>
    <scope>NUCLEOTIDE SEQUENCE [LARGE SCALE GENOMIC DNA]</scope>
    <source>
        <strain evidence="3">DSM 46136</strain>
    </source>
</reference>
<evidence type="ECO:0000313" key="2">
    <source>
        <dbReference type="EMBL" id="SFT53635.1"/>
    </source>
</evidence>
<protein>
    <submittedName>
        <fullName evidence="2">Uncharacterized protein</fullName>
    </submittedName>
</protein>
<keyword evidence="3" id="KW-1185">Reference proteome</keyword>
<dbReference type="EMBL" id="FPBA01000003">
    <property type="protein sequence ID" value="SFT53635.1"/>
    <property type="molecule type" value="Genomic_DNA"/>
</dbReference>
<gene>
    <name evidence="2" type="ORF">SAMN05660657_01439</name>
</gene>
<proteinExistence type="predicted"/>
<dbReference type="AlphaFoldDB" id="A0A1I6YT34"/>
<evidence type="ECO:0000313" key="3">
    <source>
        <dbReference type="Proteomes" id="UP000199546"/>
    </source>
</evidence>
<sequence length="778" mass="79734">MLLPFDGNGYRKRVLAAVEARGGPDASDPFEVYDLPVETAGTLSDDEVARRVDDVWAFWQKQRDHPKYRGLVTALLQTHDALAAQLRTADGRSRLAEQTRAGRARRDAARYAELDAALERLVERFGGVPADKVEGLRGLAAAAGIDDDAFGARLRRHPVLGDDAPGTGAPGTDAPGTDAAVLRQVRDGLEELGRIEGVRVPSLHAFLELPPTADPQTVRRRRDALLVLNRQRRPDRRRALVDDLLAAVGALLVDGDPGRYLDALADDVREALRPRVAAAVLVEDRLTPADASVLVQEAMAAGLDPQRASAVVTGLAGATGTPVAPVAPPPPPPAVRPGRTPDWSAEVSAARAALRAGRPRAAARHAAAALAAAGGMHPPIRAVQDEAAEAVVRAEGSWRTVGTALAARRHAAAAATLERLAAEAADVPGPAGEDAAELLAASRAALAAADAALAAAPASGREREVALLAALGAVADHPAAHGELAALGVAPATGVVAVPAPGGAREVRWTASASAGPVEYRVLRVRPDGTRQVVGTTATTALEDGGYGQVAGYVVVASRLGVPAPEAHSGLASPEARSGDPVAPAPPEAVGSLTAVLSGRRLRLVHPIPAAGTAEVRRLPAGTPPPPMGSVVADPEALGALVPAMGPGLAVDARPSAPVTGYVVLVRAGGSAVAGASAVHVSLPPVTGAALDGDRLRWDWPEGCTEVVVLLRPDAPPEGPDDPAATRRKVTNSRYDIDGGLPVPAGDVGHVAVFPCTRVGGRLVVSGEAPEEARLRLA</sequence>
<dbReference type="Proteomes" id="UP000199546">
    <property type="component" value="Unassembled WGS sequence"/>
</dbReference>
<feature type="region of interest" description="Disordered" evidence="1">
    <location>
        <begin position="322"/>
        <end position="341"/>
    </location>
</feature>
<evidence type="ECO:0000256" key="1">
    <source>
        <dbReference type="SAM" id="MobiDB-lite"/>
    </source>
</evidence>
<dbReference type="STRING" id="1296565.SAMN05660657_01439"/>
<name>A0A1I6YT34_9ACTN</name>